<dbReference type="RefSeq" id="XP_041691192.1">
    <property type="nucleotide sequence ID" value="XM_041825853.1"/>
</dbReference>
<dbReference type="PANTHER" id="PTHR10039:SF14">
    <property type="entry name" value="NACHT DOMAIN-CONTAINING PROTEIN"/>
    <property type="match status" value="1"/>
</dbReference>
<dbReference type="InterPro" id="IPR007111">
    <property type="entry name" value="NACHT_NTPase"/>
</dbReference>
<dbReference type="Pfam" id="PF24883">
    <property type="entry name" value="NPHP3_N"/>
    <property type="match status" value="1"/>
</dbReference>
<evidence type="ECO:0000256" key="2">
    <source>
        <dbReference type="PROSITE-ProRule" id="PRU00023"/>
    </source>
</evidence>
<dbReference type="InterPro" id="IPR036770">
    <property type="entry name" value="Ankyrin_rpt-contain_sf"/>
</dbReference>
<dbReference type="VEuPathDB" id="FungiDB:FMAN_06880"/>
<dbReference type="InterPro" id="IPR002110">
    <property type="entry name" value="Ankyrin_rpt"/>
</dbReference>
<accession>A0A1L7UD93</accession>
<evidence type="ECO:0000313" key="6">
    <source>
        <dbReference type="Proteomes" id="UP000184255"/>
    </source>
</evidence>
<organism evidence="5 6">
    <name type="scientific">Fusarium mangiferae</name>
    <name type="common">Mango malformation disease fungus</name>
    <dbReference type="NCBI Taxonomy" id="192010"/>
    <lineage>
        <taxon>Eukaryota</taxon>
        <taxon>Fungi</taxon>
        <taxon>Dikarya</taxon>
        <taxon>Ascomycota</taxon>
        <taxon>Pezizomycotina</taxon>
        <taxon>Sordariomycetes</taxon>
        <taxon>Hypocreomycetidae</taxon>
        <taxon>Hypocreales</taxon>
        <taxon>Nectriaceae</taxon>
        <taxon>Fusarium</taxon>
        <taxon>Fusarium fujikuroi species complex</taxon>
    </lineage>
</organism>
<dbReference type="InterPro" id="IPR056884">
    <property type="entry name" value="NPHP3-like_N"/>
</dbReference>
<feature type="region of interest" description="Disordered" evidence="3">
    <location>
        <begin position="1152"/>
        <end position="1171"/>
    </location>
</feature>
<keyword evidence="2" id="KW-0040">ANK repeat</keyword>
<dbReference type="PANTHER" id="PTHR10039">
    <property type="entry name" value="AMELOGENIN"/>
    <property type="match status" value="1"/>
</dbReference>
<protein>
    <recommendedName>
        <fullName evidence="4">NACHT domain-containing protein</fullName>
    </recommendedName>
</protein>
<dbReference type="AlphaFoldDB" id="A0A1L7UD93"/>
<dbReference type="GeneID" id="65086143"/>
<feature type="repeat" description="ANK" evidence="2">
    <location>
        <begin position="1093"/>
        <end position="1125"/>
    </location>
</feature>
<dbReference type="EMBL" id="FCQH01000024">
    <property type="protein sequence ID" value="CVL08668.1"/>
    <property type="molecule type" value="Genomic_DNA"/>
</dbReference>
<dbReference type="Proteomes" id="UP000184255">
    <property type="component" value="Unassembled WGS sequence"/>
</dbReference>
<dbReference type="Pfam" id="PF24809">
    <property type="entry name" value="DUF7708"/>
    <property type="match status" value="1"/>
</dbReference>
<evidence type="ECO:0000259" key="4">
    <source>
        <dbReference type="PROSITE" id="PS50837"/>
    </source>
</evidence>
<keyword evidence="6" id="KW-1185">Reference proteome</keyword>
<dbReference type="SUPFAM" id="SSF52540">
    <property type="entry name" value="P-loop containing nucleoside triphosphate hydrolases"/>
    <property type="match status" value="1"/>
</dbReference>
<evidence type="ECO:0000256" key="3">
    <source>
        <dbReference type="SAM" id="MobiDB-lite"/>
    </source>
</evidence>
<dbReference type="PROSITE" id="PS50088">
    <property type="entry name" value="ANK_REPEAT"/>
    <property type="match status" value="1"/>
</dbReference>
<dbReference type="InterPro" id="IPR027417">
    <property type="entry name" value="P-loop_NTPase"/>
</dbReference>
<sequence>MTATQRAFQAAMIDFKDKLKGHSFYDQIIQTTSIEQVHQDIEKLQDKQAKSGRLRHLSKIEPFLARLREYSSVVETFVQAKPDILALLWGPIKLLLLWADVLKQSSDALINALEEIGNALPDFCELAEMFADNNRLQELLVLYFRDILQFYLISAKFFGMRRLKVVFEMFWPSHRDKIQVVVRHMASHRDLIRKEVCMEEIRRADEMRDRELQHFIQTEENNIAQEHASHRAHISPKSYDGDLYRFSEALCDGTGKWLYKDASFQRWLTGEEKSKPTLWLRGIPGAGKTLLASSVIKHTQQLPGAHTGFAFLTYRDSSISALSILHSLIFQLTSTSLSLKTMICQSELQHLGSDFNVASALFKSLIQSAGTVYLIIDGLDEINSKEHSRLIKALMSLSRECEECHIMLTSRNDSDILDNLDGNAIDIEVDKNNASSIQVFINQTMREWFKDRSFVSDVRDQLQGWAASLAYRAQGMFLYVKVIFRMIYYVNDIADIKAQLENLPSSLDDAILHEINACSDPQRRTLARSILGWVGCAPSPMTLKEIEQLLLVDPDCPYKPPKVQAKVNVLRICGPIVDIVDGYVQFVHFTVQEYIFDTKIKNSISLSEMALDLAVRCVVYICQDHHDLDLTDHEIDANILWGAYRLHHFSSSFWLYLIHKYLLLSHSTTMPDTLIEQLKLLLETRSSDRYTETDQSESCLHSAILALECQEPALVGMLKSCTKFQTSLLKSDFELNDSEQWFHTSPLFVPKFSISLHKRLDSLVNKGQSIVELLSYHYGPRYYKCGFLGCHYRRYGFETKASRQAHEKHHQKPWTCNYPDCRYFSRGFVSRRMRDNHLKHGHTNVDVIDPHSPHPGLPEDFDDEEIQPLMFDLIDTNQVAIIMSLIPRLDGVGRSVQREFSIHAARMGSSSILQLFHSRGLLTSAFILNSSLNWKAFTDLACYAIQSESVSLSKFLLSWIAAQEITVQGFEKGNFQLTFKDILCTIIAVKSQELFNLWKVDLATGFGVTGAAADAAQGLAFQGVIANADNIPNYERMLLDIWDEFGVLDALTPRERRKILSRIADSSCSINLTQYALNHGCLVDDQYNSACPTALHVAARKTTQEAAKLMEFLLLRGADPNKGTKTKSIGDEKGARQVSKWLGLTWEQLVEKTKEERHRNEKKENQDPFSD</sequence>
<keyword evidence="1" id="KW-0677">Repeat</keyword>
<proteinExistence type="predicted"/>
<reference evidence="6" key="1">
    <citation type="journal article" date="2016" name="Genome Biol. Evol.">
        <title>Comparative 'omics' of the Fusarium fujikuroi species complex highlights differences in genetic potential and metabolite synthesis.</title>
        <authorList>
            <person name="Niehaus E.-M."/>
            <person name="Muensterkoetter M."/>
            <person name="Proctor R.H."/>
            <person name="Brown D.W."/>
            <person name="Sharon A."/>
            <person name="Idan Y."/>
            <person name="Oren-Young L."/>
            <person name="Sieber C.M."/>
            <person name="Novak O."/>
            <person name="Pencik A."/>
            <person name="Tarkowska D."/>
            <person name="Hromadova K."/>
            <person name="Freeman S."/>
            <person name="Maymon M."/>
            <person name="Elazar M."/>
            <person name="Youssef S.A."/>
            <person name="El-Shabrawy E.S.M."/>
            <person name="Shalaby A.B.A."/>
            <person name="Houterman P."/>
            <person name="Brock N.L."/>
            <person name="Burkhardt I."/>
            <person name="Tsavkelova E.A."/>
            <person name="Dickschat J.S."/>
            <person name="Galuszka P."/>
            <person name="Gueldener U."/>
            <person name="Tudzynski B."/>
        </authorList>
    </citation>
    <scope>NUCLEOTIDE SEQUENCE [LARGE SCALE GENOMIC DNA]</scope>
    <source>
        <strain evidence="6">MRC7560</strain>
    </source>
</reference>
<dbReference type="InterPro" id="IPR054471">
    <property type="entry name" value="GPIID_WHD"/>
</dbReference>
<name>A0A1L7UD93_FUSMA</name>
<evidence type="ECO:0000256" key="1">
    <source>
        <dbReference type="ARBA" id="ARBA00022737"/>
    </source>
</evidence>
<dbReference type="Pfam" id="PF22939">
    <property type="entry name" value="WHD_GPIID"/>
    <property type="match status" value="1"/>
</dbReference>
<dbReference type="Gene3D" id="1.25.40.20">
    <property type="entry name" value="Ankyrin repeat-containing domain"/>
    <property type="match status" value="1"/>
</dbReference>
<feature type="domain" description="NACHT" evidence="4">
    <location>
        <begin position="276"/>
        <end position="414"/>
    </location>
</feature>
<dbReference type="PROSITE" id="PS50837">
    <property type="entry name" value="NACHT"/>
    <property type="match status" value="1"/>
</dbReference>
<dbReference type="Gene3D" id="3.40.50.300">
    <property type="entry name" value="P-loop containing nucleotide triphosphate hydrolases"/>
    <property type="match status" value="1"/>
</dbReference>
<dbReference type="InterPro" id="IPR056125">
    <property type="entry name" value="DUF7708"/>
</dbReference>
<comment type="caution">
    <text evidence="5">The sequence shown here is derived from an EMBL/GenBank/DDBJ whole genome shotgun (WGS) entry which is preliminary data.</text>
</comment>
<evidence type="ECO:0000313" key="5">
    <source>
        <dbReference type="EMBL" id="CVL08668.1"/>
    </source>
</evidence>
<gene>
    <name evidence="5" type="ORF">FMAN_06880</name>
</gene>